<organism evidence="2 3">
    <name type="scientific">Campylobacter massiliensis</name>
    <dbReference type="NCBI Taxonomy" id="2762557"/>
    <lineage>
        <taxon>Bacteria</taxon>
        <taxon>Pseudomonadati</taxon>
        <taxon>Campylobacterota</taxon>
        <taxon>Epsilonproteobacteria</taxon>
        <taxon>Campylobacterales</taxon>
        <taxon>Campylobacteraceae</taxon>
        <taxon>Campylobacter</taxon>
    </lineage>
</organism>
<name>A0A842J732_9BACT</name>
<keyword evidence="3" id="KW-1185">Reference proteome</keyword>
<sequence length="202" mass="22063">MNEKEAAKTKFGRDSAARKSLFERAILAGWAPFSLGVLFFAALGIWALNLSPDEILELKFWLPFIYGVRVFAPFLDDFTNNGASLNVIAFYACAAPFWICFFAAVFCLNYGRADVGGVNLIVVAAKFLVLGGFCFLALSGLLFAPEGMGGRWGIYVRFDDYALANDSALYNLAAGLGIGFVFASFAHVACDLIYRLRGGQRE</sequence>
<keyword evidence="1" id="KW-0472">Membrane</keyword>
<feature type="transmembrane region" description="Helical" evidence="1">
    <location>
        <begin position="168"/>
        <end position="194"/>
    </location>
</feature>
<accession>A0A842J732</accession>
<dbReference type="RefSeq" id="WP_185898180.1">
    <property type="nucleotide sequence ID" value="NZ_JACLZK010000001.1"/>
</dbReference>
<dbReference type="EMBL" id="JACLZK010000001">
    <property type="protein sequence ID" value="MBC2882580.1"/>
    <property type="molecule type" value="Genomic_DNA"/>
</dbReference>
<keyword evidence="1" id="KW-0812">Transmembrane</keyword>
<evidence type="ECO:0000313" key="3">
    <source>
        <dbReference type="Proteomes" id="UP000552683"/>
    </source>
</evidence>
<protein>
    <submittedName>
        <fullName evidence="2">Uncharacterized protein</fullName>
    </submittedName>
</protein>
<feature type="transmembrane region" description="Helical" evidence="1">
    <location>
        <begin position="120"/>
        <end position="143"/>
    </location>
</feature>
<proteinExistence type="predicted"/>
<evidence type="ECO:0000256" key="1">
    <source>
        <dbReference type="SAM" id="Phobius"/>
    </source>
</evidence>
<dbReference type="AlphaFoldDB" id="A0A842J732"/>
<feature type="transmembrane region" description="Helical" evidence="1">
    <location>
        <begin position="88"/>
        <end position="108"/>
    </location>
</feature>
<dbReference type="Proteomes" id="UP000552683">
    <property type="component" value="Unassembled WGS sequence"/>
</dbReference>
<feature type="transmembrane region" description="Helical" evidence="1">
    <location>
        <begin position="21"/>
        <end position="48"/>
    </location>
</feature>
<gene>
    <name evidence="2" type="ORF">H7R39_04795</name>
</gene>
<keyword evidence="1" id="KW-1133">Transmembrane helix</keyword>
<reference evidence="2 3" key="1">
    <citation type="submission" date="2020-08" db="EMBL/GenBank/DDBJ databases">
        <title>Complete genome and description of Campylobacter massiliensis Marseille-Q3452 sp. nov.</title>
        <authorList>
            <person name="Antezack A."/>
        </authorList>
    </citation>
    <scope>NUCLEOTIDE SEQUENCE [LARGE SCALE GENOMIC DNA]</scope>
    <source>
        <strain evidence="2 3">Marseille-Q3452</strain>
    </source>
</reference>
<comment type="caution">
    <text evidence="2">The sequence shown here is derived from an EMBL/GenBank/DDBJ whole genome shotgun (WGS) entry which is preliminary data.</text>
</comment>
<evidence type="ECO:0000313" key="2">
    <source>
        <dbReference type="EMBL" id="MBC2882580.1"/>
    </source>
</evidence>